<dbReference type="SUPFAM" id="SSF55729">
    <property type="entry name" value="Acyl-CoA N-acyltransferases (Nat)"/>
    <property type="match status" value="1"/>
</dbReference>
<evidence type="ECO:0000313" key="5">
    <source>
        <dbReference type="Proteomes" id="UP000228531"/>
    </source>
</evidence>
<dbReference type="Pfam" id="PF00583">
    <property type="entry name" value="Acetyltransf_1"/>
    <property type="match status" value="1"/>
</dbReference>
<dbReference type="EMBL" id="PGTY01000002">
    <property type="protein sequence ID" value="PJI86217.1"/>
    <property type="molecule type" value="Genomic_DNA"/>
</dbReference>
<evidence type="ECO:0000313" key="4">
    <source>
        <dbReference type="EMBL" id="PJI86217.1"/>
    </source>
</evidence>
<keyword evidence="2" id="KW-0012">Acyltransferase</keyword>
<dbReference type="InterPro" id="IPR016181">
    <property type="entry name" value="Acyl_CoA_acyltransferase"/>
</dbReference>
<dbReference type="GO" id="GO:0016747">
    <property type="term" value="F:acyltransferase activity, transferring groups other than amino-acyl groups"/>
    <property type="evidence" value="ECO:0007669"/>
    <property type="project" value="InterPro"/>
</dbReference>
<dbReference type="AlphaFoldDB" id="A0A2M8W5K9"/>
<evidence type="ECO:0000259" key="3">
    <source>
        <dbReference type="PROSITE" id="PS51186"/>
    </source>
</evidence>
<dbReference type="PANTHER" id="PTHR43877">
    <property type="entry name" value="AMINOALKYLPHOSPHONATE N-ACETYLTRANSFERASE-RELATED-RELATED"/>
    <property type="match status" value="1"/>
</dbReference>
<dbReference type="Proteomes" id="UP000228531">
    <property type="component" value="Unassembled WGS sequence"/>
</dbReference>
<dbReference type="Gene3D" id="3.40.630.30">
    <property type="match status" value="1"/>
</dbReference>
<dbReference type="OrthoDB" id="9789603at2"/>
<proteinExistence type="predicted"/>
<name>A0A2M8W5K9_9RHOB</name>
<dbReference type="PANTHER" id="PTHR43877:SF2">
    <property type="entry name" value="AMINOALKYLPHOSPHONATE N-ACETYLTRANSFERASE-RELATED"/>
    <property type="match status" value="1"/>
</dbReference>
<evidence type="ECO:0000256" key="1">
    <source>
        <dbReference type="ARBA" id="ARBA00022679"/>
    </source>
</evidence>
<evidence type="ECO:0000256" key="2">
    <source>
        <dbReference type="ARBA" id="ARBA00023315"/>
    </source>
</evidence>
<dbReference type="InterPro" id="IPR050832">
    <property type="entry name" value="Bact_Acetyltransf"/>
</dbReference>
<dbReference type="RefSeq" id="WP_100368526.1">
    <property type="nucleotide sequence ID" value="NZ_PGTY01000002.1"/>
</dbReference>
<keyword evidence="1 4" id="KW-0808">Transferase</keyword>
<gene>
    <name evidence="4" type="ORF">BC777_2584</name>
</gene>
<comment type="caution">
    <text evidence="4">The sequence shown here is derived from an EMBL/GenBank/DDBJ whole genome shotgun (WGS) entry which is preliminary data.</text>
</comment>
<dbReference type="CDD" id="cd04301">
    <property type="entry name" value="NAT_SF"/>
    <property type="match status" value="1"/>
</dbReference>
<reference evidence="4 5" key="1">
    <citation type="submission" date="2017-11" db="EMBL/GenBank/DDBJ databases">
        <title>Genomic Encyclopedia of Archaeal and Bacterial Type Strains, Phase II (KMG-II): From Individual Species to Whole Genera.</title>
        <authorList>
            <person name="Goeker M."/>
        </authorList>
    </citation>
    <scope>NUCLEOTIDE SEQUENCE [LARGE SCALE GENOMIC DNA]</scope>
    <source>
        <strain evidence="4 5">DSM 29128</strain>
    </source>
</reference>
<sequence length="141" mass="15755">MRLECRPPTDPNAAIPLLKRLRIDLPDEVLADRFAAAQADGYRLLAAHHGTTIVGVLGYVVNETLHWGRTLFVDDLIVDADQRGRGIGAALITAARDHGIAQGCDHLRLCSGLNRHDAHRFYEMRGMRRSSYQFILPLKET</sequence>
<protein>
    <submittedName>
        <fullName evidence="4">Acetyltransferase (GNAT) family protein</fullName>
    </submittedName>
</protein>
<organism evidence="4 5">
    <name type="scientific">Yoonia maricola</name>
    <dbReference type="NCBI Taxonomy" id="420999"/>
    <lineage>
        <taxon>Bacteria</taxon>
        <taxon>Pseudomonadati</taxon>
        <taxon>Pseudomonadota</taxon>
        <taxon>Alphaproteobacteria</taxon>
        <taxon>Rhodobacterales</taxon>
        <taxon>Paracoccaceae</taxon>
        <taxon>Yoonia</taxon>
    </lineage>
</organism>
<dbReference type="InterPro" id="IPR000182">
    <property type="entry name" value="GNAT_dom"/>
</dbReference>
<feature type="domain" description="N-acetyltransferase" evidence="3">
    <location>
        <begin position="1"/>
        <end position="141"/>
    </location>
</feature>
<keyword evidence="5" id="KW-1185">Reference proteome</keyword>
<dbReference type="PROSITE" id="PS51186">
    <property type="entry name" value="GNAT"/>
    <property type="match status" value="1"/>
</dbReference>
<accession>A0A2M8W5K9</accession>